<evidence type="ECO:0000256" key="8">
    <source>
        <dbReference type="HAMAP-Rule" id="MF_01161"/>
    </source>
</evidence>
<dbReference type="KEGG" id="mah:MEALZ_1459"/>
<evidence type="ECO:0000313" key="11">
    <source>
        <dbReference type="Proteomes" id="UP000008315"/>
    </source>
</evidence>
<feature type="domain" description="Lysidine-tRNA(Ile) synthetase C-terminal" evidence="9">
    <location>
        <begin position="363"/>
        <end position="434"/>
    </location>
</feature>
<name>G4SXV3_META2</name>
<evidence type="ECO:0000256" key="3">
    <source>
        <dbReference type="ARBA" id="ARBA00022598"/>
    </source>
</evidence>
<dbReference type="GO" id="GO:0006400">
    <property type="term" value="P:tRNA modification"/>
    <property type="evidence" value="ECO:0007669"/>
    <property type="project" value="UniProtKB-UniRule"/>
</dbReference>
<dbReference type="CDD" id="cd01992">
    <property type="entry name" value="TilS_N"/>
    <property type="match status" value="1"/>
</dbReference>
<dbReference type="HAMAP" id="MF_01161">
    <property type="entry name" value="tRNA_Ile_lys_synt"/>
    <property type="match status" value="1"/>
</dbReference>
<evidence type="ECO:0000256" key="5">
    <source>
        <dbReference type="ARBA" id="ARBA00022741"/>
    </source>
</evidence>
<dbReference type="HOGENOM" id="CLU_018869_2_0_6"/>
<dbReference type="PANTHER" id="PTHR43033">
    <property type="entry name" value="TRNA(ILE)-LYSIDINE SYNTHASE-RELATED"/>
    <property type="match status" value="1"/>
</dbReference>
<dbReference type="Pfam" id="PF09179">
    <property type="entry name" value="TilS"/>
    <property type="match status" value="1"/>
</dbReference>
<keyword evidence="6 8" id="KW-0067">ATP-binding</keyword>
<dbReference type="InterPro" id="IPR015262">
    <property type="entry name" value="tRNA_Ile_lys_synt_subst-bd"/>
</dbReference>
<organism evidence="10 11">
    <name type="scientific">Methylotuvimicrobium alcaliphilum (strain DSM 19304 / NCIMB 14124 / VKM B-2133 / 20Z)</name>
    <name type="common">Methylomicrobium alcaliphilum</name>
    <dbReference type="NCBI Taxonomy" id="1091494"/>
    <lineage>
        <taxon>Bacteria</taxon>
        <taxon>Pseudomonadati</taxon>
        <taxon>Pseudomonadota</taxon>
        <taxon>Gammaproteobacteria</taxon>
        <taxon>Methylococcales</taxon>
        <taxon>Methylococcaceae</taxon>
        <taxon>Methylotuvimicrobium</taxon>
    </lineage>
</organism>
<dbReference type="InterPro" id="IPR011063">
    <property type="entry name" value="TilS/TtcA_N"/>
</dbReference>
<evidence type="ECO:0000256" key="7">
    <source>
        <dbReference type="ARBA" id="ARBA00048539"/>
    </source>
</evidence>
<protein>
    <recommendedName>
        <fullName evidence="8">tRNA(Ile)-lysidine synthase</fullName>
        <ecNumber evidence="8">6.3.4.19</ecNumber>
    </recommendedName>
    <alternativeName>
        <fullName evidence="8">tRNA(Ile)-2-lysyl-cytidine synthase</fullName>
    </alternativeName>
    <alternativeName>
        <fullName evidence="8">tRNA(Ile)-lysidine synthetase</fullName>
    </alternativeName>
</protein>
<dbReference type="NCBIfam" id="TIGR02433">
    <property type="entry name" value="lysidine_TilS_C"/>
    <property type="match status" value="1"/>
</dbReference>
<dbReference type="Proteomes" id="UP000008315">
    <property type="component" value="Chromosome"/>
</dbReference>
<dbReference type="SMART" id="SM00977">
    <property type="entry name" value="TilS_C"/>
    <property type="match status" value="1"/>
</dbReference>
<comment type="similarity">
    <text evidence="8">Belongs to the tRNA(Ile)-lysidine synthase family.</text>
</comment>
<comment type="subcellular location">
    <subcellularLocation>
        <location evidence="1 8">Cytoplasm</location>
    </subcellularLocation>
</comment>
<comment type="function">
    <text evidence="8">Ligates lysine onto the cytidine present at position 34 of the AUA codon-specific tRNA(Ile) that contains the anticodon CAU, in an ATP-dependent manner. Cytidine is converted to lysidine, thus changing the amino acid specificity of the tRNA from methionine to isoleucine.</text>
</comment>
<evidence type="ECO:0000256" key="2">
    <source>
        <dbReference type="ARBA" id="ARBA00022490"/>
    </source>
</evidence>
<keyword evidence="4 8" id="KW-0819">tRNA processing</keyword>
<evidence type="ECO:0000313" key="10">
    <source>
        <dbReference type="EMBL" id="CCE23147.1"/>
    </source>
</evidence>
<dbReference type="InterPro" id="IPR012796">
    <property type="entry name" value="Lysidine-tRNA-synth_C"/>
</dbReference>
<dbReference type="GO" id="GO:0005524">
    <property type="term" value="F:ATP binding"/>
    <property type="evidence" value="ECO:0007669"/>
    <property type="project" value="UniProtKB-UniRule"/>
</dbReference>
<comment type="catalytic activity">
    <reaction evidence="7 8">
        <text>cytidine(34) in tRNA(Ile2) + L-lysine + ATP = lysidine(34) in tRNA(Ile2) + AMP + diphosphate + H(+)</text>
        <dbReference type="Rhea" id="RHEA:43744"/>
        <dbReference type="Rhea" id="RHEA-COMP:10625"/>
        <dbReference type="Rhea" id="RHEA-COMP:10670"/>
        <dbReference type="ChEBI" id="CHEBI:15378"/>
        <dbReference type="ChEBI" id="CHEBI:30616"/>
        <dbReference type="ChEBI" id="CHEBI:32551"/>
        <dbReference type="ChEBI" id="CHEBI:33019"/>
        <dbReference type="ChEBI" id="CHEBI:82748"/>
        <dbReference type="ChEBI" id="CHEBI:83665"/>
        <dbReference type="ChEBI" id="CHEBI:456215"/>
        <dbReference type="EC" id="6.3.4.19"/>
    </reaction>
</comment>
<evidence type="ECO:0000256" key="1">
    <source>
        <dbReference type="ARBA" id="ARBA00004496"/>
    </source>
</evidence>
<keyword evidence="3 8" id="KW-0436">Ligase</keyword>
<evidence type="ECO:0000256" key="4">
    <source>
        <dbReference type="ARBA" id="ARBA00022694"/>
    </source>
</evidence>
<dbReference type="PATRIC" id="fig|271065.3.peg.1498"/>
<keyword evidence="11" id="KW-1185">Reference proteome</keyword>
<dbReference type="AlphaFoldDB" id="G4SXV3"/>
<feature type="binding site" evidence="8">
    <location>
        <begin position="27"/>
        <end position="32"/>
    </location>
    <ligand>
        <name>ATP</name>
        <dbReference type="ChEBI" id="CHEBI:30616"/>
    </ligand>
</feature>
<dbReference type="GO" id="GO:0005737">
    <property type="term" value="C:cytoplasm"/>
    <property type="evidence" value="ECO:0007669"/>
    <property type="project" value="UniProtKB-SubCell"/>
</dbReference>
<dbReference type="Gene3D" id="3.40.50.620">
    <property type="entry name" value="HUPs"/>
    <property type="match status" value="1"/>
</dbReference>
<dbReference type="Pfam" id="PF11734">
    <property type="entry name" value="TilS_C"/>
    <property type="match status" value="1"/>
</dbReference>
<dbReference type="RefSeq" id="WP_014147942.1">
    <property type="nucleotide sequence ID" value="NC_016112.1"/>
</dbReference>
<accession>G4SXV3</accession>
<dbReference type="Gene3D" id="1.20.59.20">
    <property type="match status" value="1"/>
</dbReference>
<dbReference type="SUPFAM" id="SSF52402">
    <property type="entry name" value="Adenine nucleotide alpha hydrolases-like"/>
    <property type="match status" value="1"/>
</dbReference>
<comment type="domain">
    <text evidence="8">The N-terminal region contains the highly conserved SGGXDS motif, predicted to be a P-loop motif involved in ATP binding.</text>
</comment>
<keyword evidence="5 8" id="KW-0547">Nucleotide-binding</keyword>
<dbReference type="InterPro" id="IPR014729">
    <property type="entry name" value="Rossmann-like_a/b/a_fold"/>
</dbReference>
<dbReference type="SUPFAM" id="SSF82829">
    <property type="entry name" value="MesJ substrate recognition domain-like"/>
    <property type="match status" value="1"/>
</dbReference>
<proteinExistence type="inferred from homology"/>
<sequence>MLQLESRVVELSLQKLKSPQQVYIAYSGGVDSHVLLHLCAPMSLLQNKITAVHVHHGLQAVADVWPIHCRSIAEQLGVDFIDIYVDARSAGRESPEEAARNARYDALKALLSKNDVLMVAQHREDQLETVLLQLFRGAGLQGLSGMPEIMAFGKGVLLRPLLNTPKQIIDQYARQHDLNFIEDPSNQGIDFDRNFLRNEIVPLLKQRWPSIDKTVSRSAVHCAEASELLSKLACDQFKQVYQTKDATLSISALVKLDVAEQALVIRQWFASLGLKMPSRAFVLRILSMIQSPFGDLRLQNQKHTIRRFRNSLFCVPQQTVELPEQGVIWSNSEAPLDLPDGAELKIAYAPSGIDQSVWFRSHIDVRFRSGGEKIALPNRDGRHRLKNLYQEADIPPWERPSIPLIYLDGRLAAIADLWIGSEFYCENKPGCIRLIRSQKNKNRKGHDECVLVD</sequence>
<keyword evidence="2 8" id="KW-0963">Cytoplasm</keyword>
<dbReference type="STRING" id="1091494.MEALZ_1459"/>
<dbReference type="Pfam" id="PF01171">
    <property type="entry name" value="ATP_bind_3"/>
    <property type="match status" value="1"/>
</dbReference>
<dbReference type="EMBL" id="FO082060">
    <property type="protein sequence ID" value="CCE23147.1"/>
    <property type="molecule type" value="Genomic_DNA"/>
</dbReference>
<gene>
    <name evidence="8 10" type="primary">tilS</name>
    <name evidence="10" type="ordered locus">MEALZ_1459</name>
</gene>
<evidence type="ECO:0000256" key="6">
    <source>
        <dbReference type="ARBA" id="ARBA00022840"/>
    </source>
</evidence>
<dbReference type="NCBIfam" id="TIGR02432">
    <property type="entry name" value="lysidine_TilS_N"/>
    <property type="match status" value="1"/>
</dbReference>
<dbReference type="EC" id="6.3.4.19" evidence="8"/>
<dbReference type="SUPFAM" id="SSF56037">
    <property type="entry name" value="PheT/TilS domain"/>
    <property type="match status" value="1"/>
</dbReference>
<dbReference type="GO" id="GO:0032267">
    <property type="term" value="F:tRNA(Ile)-lysidine synthase activity"/>
    <property type="evidence" value="ECO:0007669"/>
    <property type="project" value="UniProtKB-EC"/>
</dbReference>
<dbReference type="InterPro" id="IPR012094">
    <property type="entry name" value="tRNA_Ile_lys_synt"/>
</dbReference>
<dbReference type="InterPro" id="IPR012795">
    <property type="entry name" value="tRNA_Ile_lys_synt_N"/>
</dbReference>
<dbReference type="PANTHER" id="PTHR43033:SF1">
    <property type="entry name" value="TRNA(ILE)-LYSIDINE SYNTHASE-RELATED"/>
    <property type="match status" value="1"/>
</dbReference>
<evidence type="ECO:0000259" key="9">
    <source>
        <dbReference type="SMART" id="SM00977"/>
    </source>
</evidence>
<reference evidence="10 11" key="1">
    <citation type="journal article" date="2012" name="J. Bacteriol.">
        <title>Genome sequence of the haloalkaliphilic methanotrophic bacterium Methylomicrobium alcaliphilum 20Z.</title>
        <authorList>
            <person name="Vuilleumier S."/>
            <person name="Khmelenina V.N."/>
            <person name="Bringel F."/>
            <person name="Reshetnikov A.S."/>
            <person name="Lajus A."/>
            <person name="Mangenot S."/>
            <person name="Rouy Z."/>
            <person name="Op den Camp H.J."/>
            <person name="Jetten M.S."/>
            <person name="Dispirito A.A."/>
            <person name="Dunfield P."/>
            <person name="Klotz M.G."/>
            <person name="Semrau J.D."/>
            <person name="Stein L.Y."/>
            <person name="Barbe V."/>
            <person name="Medigue C."/>
            <person name="Trotsenko Y.A."/>
            <person name="Kalyuzhnaya M.G."/>
        </authorList>
    </citation>
    <scope>NUCLEOTIDE SEQUENCE [LARGE SCALE GENOMIC DNA]</scope>
    <source>
        <strain evidence="11">DSM 19304 / NCIMB 14124 / VKM B-2133 / 20Z</strain>
    </source>
</reference>